<dbReference type="RefSeq" id="WP_216440455.1">
    <property type="nucleotide sequence ID" value="NZ_JAHLQF010000004.1"/>
</dbReference>
<comment type="caution">
    <text evidence="2">The sequence shown here is derived from an EMBL/GenBank/DDBJ whole genome shotgun (WGS) entry which is preliminary data.</text>
</comment>
<evidence type="ECO:0000259" key="1">
    <source>
        <dbReference type="SMART" id="SM01119"/>
    </source>
</evidence>
<dbReference type="PANTHER" id="PTHR28004:SF2">
    <property type="entry name" value="D-SERINE DEHYDRATASE"/>
    <property type="match status" value="1"/>
</dbReference>
<dbReference type="EMBL" id="JAHLQF010000004">
    <property type="protein sequence ID" value="MBU5485851.1"/>
    <property type="molecule type" value="Genomic_DNA"/>
</dbReference>
<dbReference type="InterPro" id="IPR026956">
    <property type="entry name" value="D-ser_dehydrat-like_dom"/>
</dbReference>
<gene>
    <name evidence="2" type="ORF">KQI86_16140</name>
</gene>
<dbReference type="Pfam" id="PF14031">
    <property type="entry name" value="D-ser_dehydrat"/>
    <property type="match status" value="1"/>
</dbReference>
<dbReference type="InterPro" id="IPR001608">
    <property type="entry name" value="Ala_racemase_N"/>
</dbReference>
<dbReference type="Pfam" id="PF01168">
    <property type="entry name" value="Ala_racemase_N"/>
    <property type="match status" value="1"/>
</dbReference>
<dbReference type="Proteomes" id="UP000726170">
    <property type="component" value="Unassembled WGS sequence"/>
</dbReference>
<dbReference type="InterPro" id="IPR051466">
    <property type="entry name" value="D-amino_acid_metab_enzyme"/>
</dbReference>
<evidence type="ECO:0000313" key="3">
    <source>
        <dbReference type="Proteomes" id="UP000726170"/>
    </source>
</evidence>
<keyword evidence="3" id="KW-1185">Reference proteome</keyword>
<name>A0ABS6EKW8_9CLOT</name>
<reference evidence="2 3" key="1">
    <citation type="submission" date="2021-06" db="EMBL/GenBank/DDBJ databases">
        <authorList>
            <person name="Sun Q."/>
            <person name="Li D."/>
        </authorList>
    </citation>
    <scope>NUCLEOTIDE SEQUENCE [LARGE SCALE GENOMIC DNA]</scope>
    <source>
        <strain evidence="2 3">MSJ-11</strain>
    </source>
</reference>
<protein>
    <submittedName>
        <fullName evidence="2">Alanine racemase</fullName>
        <ecNumber evidence="2">5.1.1.1</ecNumber>
    </submittedName>
</protein>
<dbReference type="SMART" id="SM01119">
    <property type="entry name" value="D-ser_dehydrat"/>
    <property type="match status" value="1"/>
</dbReference>
<feature type="domain" description="D-serine dehydratase-like" evidence="1">
    <location>
        <begin position="256"/>
        <end position="353"/>
    </location>
</feature>
<dbReference type="PANTHER" id="PTHR28004">
    <property type="entry name" value="ZGC:162816-RELATED"/>
    <property type="match status" value="1"/>
</dbReference>
<organism evidence="2 3">
    <name type="scientific">Clostridium mobile</name>
    <dbReference type="NCBI Taxonomy" id="2841512"/>
    <lineage>
        <taxon>Bacteria</taxon>
        <taxon>Bacillati</taxon>
        <taxon>Bacillota</taxon>
        <taxon>Clostridia</taxon>
        <taxon>Eubacteriales</taxon>
        <taxon>Clostridiaceae</taxon>
        <taxon>Clostridium</taxon>
    </lineage>
</organism>
<dbReference type="GO" id="GO:0008784">
    <property type="term" value="F:alanine racemase activity"/>
    <property type="evidence" value="ECO:0007669"/>
    <property type="project" value="UniProtKB-EC"/>
</dbReference>
<keyword evidence="2" id="KW-0413">Isomerase</keyword>
<dbReference type="EC" id="5.1.1.1" evidence="2"/>
<sequence>MFLSEYKFIDTPSLLIDYDLMFNNVRFMQNKVDEYGVKLRPHTKTHRMPELANIQVQEGAFGITVAKVGEAEVMAENGIMDIFIANEIIGISKLERIRELNRKIKIRLGVDSEYGVDQLEEVFKNEEKAIEVLIEIEVGEERSGVITDEQLINLVNHIKKKKKVHLKGVFSHEGHSYNVDNVDECKKVTLEAQKRTLDAAKIVRNLGVEIDTISIGATPSLMHAHILEGITEIRPGTYILMDVGQSNAIKDFSRCAATILTTVISIPTETRVVLDAGAKALTAQKRVKGICSTPGNGAINGMTNVHLSGVFDEHGLINDKDFRKKVKIGDKIEIIPNHICPTCNLYEKAYLVSKGEVIKEIPILCRGKSY</sequence>
<accession>A0ABS6EKW8</accession>
<proteinExistence type="predicted"/>
<evidence type="ECO:0000313" key="2">
    <source>
        <dbReference type="EMBL" id="MBU5485851.1"/>
    </source>
</evidence>